<feature type="domain" description="Putative type VI secretion system Rhs element associated Vgr" evidence="5">
    <location>
        <begin position="565"/>
        <end position="676"/>
    </location>
</feature>
<feature type="region of interest" description="Disordered" evidence="2">
    <location>
        <begin position="466"/>
        <end position="486"/>
    </location>
</feature>
<comment type="caution">
    <text evidence="6">The sequence shown here is derived from an EMBL/GenBank/DDBJ whole genome shotgun (WGS) entry which is preliminary data.</text>
</comment>
<evidence type="ECO:0000259" key="5">
    <source>
        <dbReference type="Pfam" id="PF13296"/>
    </source>
</evidence>
<dbReference type="Pfam" id="PF13296">
    <property type="entry name" value="T6SS_Vgr"/>
    <property type="match status" value="1"/>
</dbReference>
<dbReference type="Pfam" id="PF10106">
    <property type="entry name" value="DUF2345"/>
    <property type="match status" value="1"/>
</dbReference>
<feature type="compositionally biased region" description="Basic and acidic residues" evidence="2">
    <location>
        <begin position="950"/>
        <end position="959"/>
    </location>
</feature>
<dbReference type="InterPro" id="IPR037026">
    <property type="entry name" value="Vgr_OB-fold_dom_sf"/>
</dbReference>
<feature type="region of interest" description="Disordered" evidence="2">
    <location>
        <begin position="946"/>
        <end position="968"/>
    </location>
</feature>
<evidence type="ECO:0000313" key="6">
    <source>
        <dbReference type="EMBL" id="NRF69454.1"/>
    </source>
</evidence>
<feature type="domain" description="Gp5/Type VI secretion system Vgr protein OB-fold" evidence="3">
    <location>
        <begin position="487"/>
        <end position="535"/>
    </location>
</feature>
<sequence>MPPASQGLAAIGSLISPLLGLAAESITSRLDFTALLHQRGRLLQMQTALPTLALVPERAVMREAVSQPFELTVDALASSAHFELKRLIGEQMTLSLLQPDGGYKPWHGYVTEAAQLGADGGLARYRLVMRPWLHFLALRRDCFVYQDRDARAIFEDVFADHPQANFRFEISEPLRERSLCVQYRESDLAFVSRLLAEEGLSYHFEHDATGASLDSAKNALHTLVISDRRAARPEHGTVRFTSQHPTANLEGQRDAVTHFAAMRRLQPNSVTLASWNYKQLAGTSAEISSALDIGELPALEVYDGTGAYRYQDAPHAERAAELALQALELDFKRFEGQGSTRHFEAGRRFQLVDHPLYGSGLASGLVSHPRADNQFTLLAIEHHMANNFGAQAAKLLGLSALERGTYRNHFHAAPAAAVIVPRFVRKPTAPGLQTALVVGVPGEPLSTEREHRVKIQFGWQRGEQPLAGGLAHDATSPDTEGNAPGNQTSGTWVRVASPAAGANWGAIFTPRIGTEVAVQFVEGDIDRPLIVGSLYNGQDLPPYSAGVDSGVNHPGVLSGLHSHALDGAGYNQWVIDDATGQLRMRLLCSYTLAEVGLGHLIQQSAGSAQRGSWRGAGFELATQAWISLRAAKGLLISTSARGGSYGSARSTQMDADEATAKLKAARELGQSLTAAARHAQAHGLSTHDGGQAMQRTTDAIDPQQRGKHEGAVGGQAAQQADAARTLSDPVHAFADPLAVLDSAAGTAFTSEAQIATMSGQNLSVTAHGDVQQTAAHTYASVSGRTTSLYAHEGGIKAFAANGPVSIRAHTDAMQLLADQELTVISVNDQIHIDAKNRIELRDGESSIVLEGGDITFTMPGLFSAPMSTHEFMAPGQGTPDLPNLPSPEKAEHWVELNYRDVAAVPMAGADYTLRFASGVIIKGQLDGQGFARIDGVPYEPYTVKLGESSEAPKPRHERTPNPFFGGGPATGTEEALQRLQAFSEMEMAALQDDFFPDEIAAMTGDVTEVGGSRSEEVELYVDDYRTESPSEQALNYEDYRAEHPEGKEGQG</sequence>
<name>A0ABX2ELC0_9BURK</name>
<dbReference type="EMBL" id="JABRWJ010000006">
    <property type="protein sequence ID" value="NRF69454.1"/>
    <property type="molecule type" value="Genomic_DNA"/>
</dbReference>
<reference evidence="6 7" key="1">
    <citation type="submission" date="2020-05" db="EMBL/GenBank/DDBJ databases">
        <title>Aquincola sp. isolate from soil.</title>
        <authorList>
            <person name="Han J."/>
            <person name="Kim D.-U."/>
        </authorList>
    </citation>
    <scope>NUCLEOTIDE SEQUENCE [LARGE SCALE GENOMIC DNA]</scope>
    <source>
        <strain evidence="6 7">S2</strain>
    </source>
</reference>
<dbReference type="Pfam" id="PF05954">
    <property type="entry name" value="Phage_GPD"/>
    <property type="match status" value="1"/>
</dbReference>
<proteinExistence type="inferred from homology"/>
<dbReference type="Gene3D" id="3.55.50.10">
    <property type="entry name" value="Baseplate protein-like domains"/>
    <property type="match status" value="1"/>
</dbReference>
<dbReference type="Gene3D" id="2.40.50.230">
    <property type="entry name" value="Gp5 N-terminal domain"/>
    <property type="match status" value="1"/>
</dbReference>
<protein>
    <submittedName>
        <fullName evidence="6">Type VI secretion system tip protein VgrG</fullName>
    </submittedName>
</protein>
<feature type="compositionally biased region" description="Polar residues" evidence="2">
    <location>
        <begin position="476"/>
        <end position="486"/>
    </location>
</feature>
<feature type="compositionally biased region" description="Low complexity" evidence="2">
    <location>
        <begin position="714"/>
        <end position="723"/>
    </location>
</feature>
<organism evidence="6 7">
    <name type="scientific">Pseudaquabacterium terrae</name>
    <dbReference type="NCBI Taxonomy" id="2732868"/>
    <lineage>
        <taxon>Bacteria</taxon>
        <taxon>Pseudomonadati</taxon>
        <taxon>Pseudomonadota</taxon>
        <taxon>Betaproteobacteria</taxon>
        <taxon>Burkholderiales</taxon>
        <taxon>Sphaerotilaceae</taxon>
        <taxon>Pseudaquabacterium</taxon>
    </lineage>
</organism>
<feature type="region of interest" description="Disordered" evidence="2">
    <location>
        <begin position="1025"/>
        <end position="1051"/>
    </location>
</feature>
<accession>A0ABX2ELC0</accession>
<dbReference type="InterPro" id="IPR028244">
    <property type="entry name" value="T6SS_Rhs_Vgr_dom"/>
</dbReference>
<dbReference type="InterPro" id="IPR018769">
    <property type="entry name" value="VgrG2_DUF2345"/>
</dbReference>
<dbReference type="NCBIfam" id="TIGR01646">
    <property type="entry name" value="vgr_GE"/>
    <property type="match status" value="1"/>
</dbReference>
<dbReference type="InterPro" id="IPR006531">
    <property type="entry name" value="Gp5/Vgr_OB"/>
</dbReference>
<evidence type="ECO:0000259" key="3">
    <source>
        <dbReference type="Pfam" id="PF04717"/>
    </source>
</evidence>
<feature type="domain" description="DUF2345" evidence="4">
    <location>
        <begin position="728"/>
        <end position="874"/>
    </location>
</feature>
<dbReference type="SUPFAM" id="SSF69255">
    <property type="entry name" value="gp5 N-terminal domain-like"/>
    <property type="match status" value="1"/>
</dbReference>
<feature type="compositionally biased region" description="Basic and acidic residues" evidence="2">
    <location>
        <begin position="1037"/>
        <end position="1051"/>
    </location>
</feature>
<comment type="similarity">
    <text evidence="1">Belongs to the VgrG protein family.</text>
</comment>
<dbReference type="SUPFAM" id="SSF69279">
    <property type="entry name" value="Phage tail proteins"/>
    <property type="match status" value="2"/>
</dbReference>
<dbReference type="Gene3D" id="2.30.110.50">
    <property type="match status" value="1"/>
</dbReference>
<keyword evidence="7" id="KW-1185">Reference proteome</keyword>
<dbReference type="InterPro" id="IPR017847">
    <property type="entry name" value="T6SS_RhsGE_Vgr_subset"/>
</dbReference>
<evidence type="ECO:0000313" key="7">
    <source>
        <dbReference type="Proteomes" id="UP000737171"/>
    </source>
</evidence>
<evidence type="ECO:0000256" key="1">
    <source>
        <dbReference type="ARBA" id="ARBA00005558"/>
    </source>
</evidence>
<evidence type="ECO:0000256" key="2">
    <source>
        <dbReference type="SAM" id="MobiDB-lite"/>
    </source>
</evidence>
<dbReference type="Proteomes" id="UP000737171">
    <property type="component" value="Unassembled WGS sequence"/>
</dbReference>
<feature type="region of interest" description="Disordered" evidence="2">
    <location>
        <begin position="700"/>
        <end position="723"/>
    </location>
</feature>
<dbReference type="NCBIfam" id="TIGR03361">
    <property type="entry name" value="VI_Rhs_Vgr"/>
    <property type="match status" value="1"/>
</dbReference>
<gene>
    <name evidence="6" type="ORF">HLB44_20850</name>
</gene>
<dbReference type="Gene3D" id="4.10.220.110">
    <property type="match status" value="1"/>
</dbReference>
<evidence type="ECO:0000259" key="4">
    <source>
        <dbReference type="Pfam" id="PF10106"/>
    </source>
</evidence>
<dbReference type="InterPro" id="IPR006533">
    <property type="entry name" value="T6SS_Vgr_RhsGE"/>
</dbReference>
<dbReference type="Pfam" id="PF04717">
    <property type="entry name" value="Phage_base_V"/>
    <property type="match status" value="1"/>
</dbReference>
<dbReference type="SUPFAM" id="SSF69349">
    <property type="entry name" value="Phage fibre proteins"/>
    <property type="match status" value="1"/>
</dbReference>
<dbReference type="RefSeq" id="WP_173126359.1">
    <property type="nucleotide sequence ID" value="NZ_JABRWJ010000006.1"/>
</dbReference>